<evidence type="ECO:0000256" key="5">
    <source>
        <dbReference type="ARBA" id="ARBA00022775"/>
    </source>
</evidence>
<evidence type="ECO:0000256" key="6">
    <source>
        <dbReference type="ARBA" id="ARBA00022989"/>
    </source>
</evidence>
<comment type="similarity">
    <text evidence="2">Belongs to the amino acid/polyamine transporter 2 family.</text>
</comment>
<feature type="non-terminal residue" evidence="11">
    <location>
        <position position="1"/>
    </location>
</feature>
<evidence type="ECO:0000313" key="11">
    <source>
        <dbReference type="EMBL" id="KAL3314629.1"/>
    </source>
</evidence>
<dbReference type="InterPro" id="IPR013057">
    <property type="entry name" value="AA_transpt_TM"/>
</dbReference>
<keyword evidence="6 9" id="KW-1133">Transmembrane helix</keyword>
<gene>
    <name evidence="11" type="ORF">Ciccas_006748</name>
</gene>
<feature type="transmembrane region" description="Helical" evidence="9">
    <location>
        <begin position="101"/>
        <end position="123"/>
    </location>
</feature>
<keyword evidence="5" id="KW-0532">Neurotransmitter transport</keyword>
<feature type="transmembrane region" description="Helical" evidence="9">
    <location>
        <begin position="353"/>
        <end position="371"/>
    </location>
</feature>
<protein>
    <recommendedName>
        <fullName evidence="10">Amino acid transporter transmembrane domain-containing protein</fullName>
    </recommendedName>
</protein>
<evidence type="ECO:0000256" key="2">
    <source>
        <dbReference type="ARBA" id="ARBA00008066"/>
    </source>
</evidence>
<sequence>VILTSAQMIELLMTCILYIILSGEMLIGCFPNGPINLTGYITLSSAILAPCALLRSVRTVSWLSFYNTITHIVINIMVIVYCFTMWSKWNTKVVNFQPSFSTFPIAMGIIVFSYTSQIFLPTLEKSMVDRDKFKCMLFWTHSAAAICKVAFGYIGAVTYGSDTDQVITNNIEAQNLKLVLNFALFVKAMLSFPLPYFAAVELMENELGKYLLPAKGDSSQQQNWTAVDVATVDQVGYYQENDAEGIAPVEIAPSESEEGCFTKWFMLKSKKIKTRPRVNLDGNLKPLPWQALSFRFLLVFVTFVLAVTVPHFAILMALIGSFTGTMLSLVWPAYFHLKIKAEKLNMRRKIQDYLVILMGLFSCVSGVYFSTLELNRVMHGVPQNRTGIPILIVNETNSCFGAPCDQLMVNMKT</sequence>
<keyword evidence="3" id="KW-0813">Transport</keyword>
<keyword evidence="4 9" id="KW-0812">Transmembrane</keyword>
<comment type="caution">
    <text evidence="11">The sequence shown here is derived from an EMBL/GenBank/DDBJ whole genome shotgun (WGS) entry which is preliminary data.</text>
</comment>
<dbReference type="PANTHER" id="PTHR22950">
    <property type="entry name" value="AMINO ACID TRANSPORTER"/>
    <property type="match status" value="1"/>
</dbReference>
<evidence type="ECO:0000256" key="9">
    <source>
        <dbReference type="SAM" id="Phobius"/>
    </source>
</evidence>
<keyword evidence="8" id="KW-0968">Cytoplasmic vesicle</keyword>
<accession>A0ABD2Q4W7</accession>
<evidence type="ECO:0000256" key="1">
    <source>
        <dbReference type="ARBA" id="ARBA00004439"/>
    </source>
</evidence>
<evidence type="ECO:0000259" key="10">
    <source>
        <dbReference type="Pfam" id="PF01490"/>
    </source>
</evidence>
<feature type="transmembrane region" description="Helical" evidence="9">
    <location>
        <begin position="312"/>
        <end position="332"/>
    </location>
</feature>
<name>A0ABD2Q4W7_9PLAT</name>
<keyword evidence="12" id="KW-1185">Reference proteome</keyword>
<dbReference type="EMBL" id="JBJKFK010000944">
    <property type="protein sequence ID" value="KAL3314629.1"/>
    <property type="molecule type" value="Genomic_DNA"/>
</dbReference>
<evidence type="ECO:0000256" key="8">
    <source>
        <dbReference type="ARBA" id="ARBA00023329"/>
    </source>
</evidence>
<proteinExistence type="inferred from homology"/>
<evidence type="ECO:0000256" key="4">
    <source>
        <dbReference type="ARBA" id="ARBA00022692"/>
    </source>
</evidence>
<feature type="transmembrane region" description="Helical" evidence="9">
    <location>
        <begin position="179"/>
        <end position="199"/>
    </location>
</feature>
<evidence type="ECO:0000313" key="12">
    <source>
        <dbReference type="Proteomes" id="UP001626550"/>
    </source>
</evidence>
<feature type="domain" description="Amino acid transporter transmembrane" evidence="10">
    <location>
        <begin position="3"/>
        <end position="370"/>
    </location>
</feature>
<feature type="transmembrane region" description="Helical" evidence="9">
    <location>
        <begin position="12"/>
        <end position="33"/>
    </location>
</feature>
<feature type="transmembrane region" description="Helical" evidence="9">
    <location>
        <begin position="69"/>
        <end position="89"/>
    </location>
</feature>
<feature type="transmembrane region" description="Helical" evidence="9">
    <location>
        <begin position="135"/>
        <end position="159"/>
    </location>
</feature>
<dbReference type="GO" id="GO:0006836">
    <property type="term" value="P:neurotransmitter transport"/>
    <property type="evidence" value="ECO:0007669"/>
    <property type="project" value="UniProtKB-KW"/>
</dbReference>
<dbReference type="PANTHER" id="PTHR22950:SF689">
    <property type="entry name" value="VESICULAR INHIBITORY AMINO ACID TRANSPORTER"/>
    <property type="match status" value="1"/>
</dbReference>
<feature type="transmembrane region" description="Helical" evidence="9">
    <location>
        <begin position="287"/>
        <end position="306"/>
    </location>
</feature>
<reference evidence="11 12" key="1">
    <citation type="submission" date="2024-11" db="EMBL/GenBank/DDBJ databases">
        <title>Adaptive evolution of stress response genes in parasites aligns with host niche diversity.</title>
        <authorList>
            <person name="Hahn C."/>
            <person name="Resl P."/>
        </authorList>
    </citation>
    <scope>NUCLEOTIDE SEQUENCE [LARGE SCALE GENOMIC DNA]</scope>
    <source>
        <strain evidence="11">EGGRZ-B1_66</strain>
        <tissue evidence="11">Body</tissue>
    </source>
</reference>
<dbReference type="AlphaFoldDB" id="A0ABD2Q4W7"/>
<evidence type="ECO:0000256" key="7">
    <source>
        <dbReference type="ARBA" id="ARBA00023136"/>
    </source>
</evidence>
<comment type="subcellular location">
    <subcellularLocation>
        <location evidence="1">Cytoplasmic vesicle membrane</location>
        <topology evidence="1">Multi-pass membrane protein</topology>
    </subcellularLocation>
</comment>
<organism evidence="11 12">
    <name type="scientific">Cichlidogyrus casuarinus</name>
    <dbReference type="NCBI Taxonomy" id="1844966"/>
    <lineage>
        <taxon>Eukaryota</taxon>
        <taxon>Metazoa</taxon>
        <taxon>Spiralia</taxon>
        <taxon>Lophotrochozoa</taxon>
        <taxon>Platyhelminthes</taxon>
        <taxon>Monogenea</taxon>
        <taxon>Monopisthocotylea</taxon>
        <taxon>Dactylogyridea</taxon>
        <taxon>Ancyrocephalidae</taxon>
        <taxon>Cichlidogyrus</taxon>
    </lineage>
</organism>
<dbReference type="Pfam" id="PF01490">
    <property type="entry name" value="Aa_trans"/>
    <property type="match status" value="1"/>
</dbReference>
<evidence type="ECO:0000256" key="3">
    <source>
        <dbReference type="ARBA" id="ARBA00022448"/>
    </source>
</evidence>
<dbReference type="Proteomes" id="UP001626550">
    <property type="component" value="Unassembled WGS sequence"/>
</dbReference>
<keyword evidence="7 9" id="KW-0472">Membrane</keyword>
<dbReference type="GO" id="GO:0030659">
    <property type="term" value="C:cytoplasmic vesicle membrane"/>
    <property type="evidence" value="ECO:0007669"/>
    <property type="project" value="UniProtKB-SubCell"/>
</dbReference>
<feature type="transmembrane region" description="Helical" evidence="9">
    <location>
        <begin position="39"/>
        <end position="57"/>
    </location>
</feature>